<dbReference type="PANTHER" id="PTHR11002:SF76">
    <property type="entry name" value="CARBONIC ANHYDRASE"/>
    <property type="match status" value="1"/>
</dbReference>
<dbReference type="PROSITE" id="PS00705">
    <property type="entry name" value="PROK_CO2_ANHYDRASE_2"/>
    <property type="match status" value="1"/>
</dbReference>
<comment type="function">
    <text evidence="8">Reversible hydration of carbon dioxide.</text>
</comment>
<organism evidence="9 10">
    <name type="scientific">Microvirga thermotolerans</name>
    <dbReference type="NCBI Taxonomy" id="2651334"/>
    <lineage>
        <taxon>Bacteria</taxon>
        <taxon>Pseudomonadati</taxon>
        <taxon>Pseudomonadota</taxon>
        <taxon>Alphaproteobacteria</taxon>
        <taxon>Hyphomicrobiales</taxon>
        <taxon>Methylobacteriaceae</taxon>
        <taxon>Microvirga</taxon>
    </lineage>
</organism>
<evidence type="ECO:0000256" key="4">
    <source>
        <dbReference type="ARBA" id="ARBA00022833"/>
    </source>
</evidence>
<feature type="binding site" evidence="7">
    <location>
        <position position="106"/>
    </location>
    <ligand>
        <name>Zn(2+)</name>
        <dbReference type="ChEBI" id="CHEBI:29105"/>
    </ligand>
</feature>
<dbReference type="Pfam" id="PF00484">
    <property type="entry name" value="Pro_CA"/>
    <property type="match status" value="1"/>
</dbReference>
<feature type="binding site" evidence="7">
    <location>
        <position position="42"/>
    </location>
    <ligand>
        <name>Zn(2+)</name>
        <dbReference type="ChEBI" id="CHEBI:29105"/>
    </ligand>
</feature>
<dbReference type="AlphaFoldDB" id="A0A5P9JRQ4"/>
<dbReference type="GO" id="GO:0015976">
    <property type="term" value="P:carbon utilization"/>
    <property type="evidence" value="ECO:0007669"/>
    <property type="project" value="InterPro"/>
</dbReference>
<accession>A0A5P9JRQ4</accession>
<comment type="catalytic activity">
    <reaction evidence="6 8">
        <text>hydrogencarbonate + H(+) = CO2 + H2O</text>
        <dbReference type="Rhea" id="RHEA:10748"/>
        <dbReference type="ChEBI" id="CHEBI:15377"/>
        <dbReference type="ChEBI" id="CHEBI:15378"/>
        <dbReference type="ChEBI" id="CHEBI:16526"/>
        <dbReference type="ChEBI" id="CHEBI:17544"/>
        <dbReference type="EC" id="4.2.1.1"/>
    </reaction>
</comment>
<dbReference type="InterPro" id="IPR036874">
    <property type="entry name" value="Carbonic_anhydrase_sf"/>
</dbReference>
<gene>
    <name evidence="9" type="ORF">GDR74_01810</name>
</gene>
<reference evidence="9 10" key="1">
    <citation type="submission" date="2019-10" db="EMBL/GenBank/DDBJ databases">
        <title>Isolation, Identification of Microvirga thermotolerans HR1, a novel thermophilic bacterium and Comparative Genomics of the genus Microvirga.</title>
        <authorList>
            <person name="Li J."/>
            <person name="Zhang W."/>
            <person name="Lin M."/>
            <person name="Wang J."/>
        </authorList>
    </citation>
    <scope>NUCLEOTIDE SEQUENCE [LARGE SCALE GENOMIC DNA]</scope>
    <source>
        <strain evidence="9 10">HR1</strain>
    </source>
</reference>
<dbReference type="Gene3D" id="3.40.1050.10">
    <property type="entry name" value="Carbonic anhydrase"/>
    <property type="match status" value="1"/>
</dbReference>
<dbReference type="SMART" id="SM00947">
    <property type="entry name" value="Pro_CA"/>
    <property type="match status" value="1"/>
</dbReference>
<dbReference type="InterPro" id="IPR001765">
    <property type="entry name" value="Carbonic_anhydrase"/>
</dbReference>
<evidence type="ECO:0000256" key="2">
    <source>
        <dbReference type="ARBA" id="ARBA00012925"/>
    </source>
</evidence>
<evidence type="ECO:0000256" key="6">
    <source>
        <dbReference type="ARBA" id="ARBA00048348"/>
    </source>
</evidence>
<dbReference type="GO" id="GO:0004089">
    <property type="term" value="F:carbonate dehydratase activity"/>
    <property type="evidence" value="ECO:0007669"/>
    <property type="project" value="UniProtKB-UniRule"/>
</dbReference>
<dbReference type="PANTHER" id="PTHR11002">
    <property type="entry name" value="CARBONIC ANHYDRASE"/>
    <property type="match status" value="1"/>
</dbReference>
<evidence type="ECO:0000256" key="3">
    <source>
        <dbReference type="ARBA" id="ARBA00022723"/>
    </source>
</evidence>
<sequence>MFPKRLTDGYRAFLGERFSREKDRYEALAQHGQSPEILIIGCCDSRVSPEVIFDASPGELFVVRNVANLVPPFETGGDYHGTSAALEFAVQALRVKHIVVLGHARCGGIRAFADDTAPLSPGDFIGRWMNLIAPAAERIGPRGDTDFSDYLTRLELAAIENSLNNLMTFPCVRTLVERGKLELHGAFFGVASGVLMVRDPETGEYRAAVEDMPKRVSMFSARRVDAP</sequence>
<keyword evidence="4 7" id="KW-0862">Zinc</keyword>
<name>A0A5P9JRQ4_9HYPH</name>
<dbReference type="RefSeq" id="WP_152584703.1">
    <property type="nucleotide sequence ID" value="NZ_CP045423.1"/>
</dbReference>
<dbReference type="GO" id="GO:0008270">
    <property type="term" value="F:zinc ion binding"/>
    <property type="evidence" value="ECO:0007669"/>
    <property type="project" value="UniProtKB-UniRule"/>
</dbReference>
<evidence type="ECO:0000313" key="10">
    <source>
        <dbReference type="Proteomes" id="UP000325614"/>
    </source>
</evidence>
<keyword evidence="5 8" id="KW-0456">Lyase</keyword>
<protein>
    <recommendedName>
        <fullName evidence="2 8">Carbonic anhydrase</fullName>
        <ecNumber evidence="2 8">4.2.1.1</ecNumber>
    </recommendedName>
    <alternativeName>
        <fullName evidence="8">Carbonate dehydratase</fullName>
    </alternativeName>
</protein>
<dbReference type="EMBL" id="CP045423">
    <property type="protein sequence ID" value="QFU15053.1"/>
    <property type="molecule type" value="Genomic_DNA"/>
</dbReference>
<evidence type="ECO:0000256" key="5">
    <source>
        <dbReference type="ARBA" id="ARBA00023239"/>
    </source>
</evidence>
<keyword evidence="10" id="KW-1185">Reference proteome</keyword>
<dbReference type="EC" id="4.2.1.1" evidence="2 8"/>
<comment type="similarity">
    <text evidence="1 8">Belongs to the beta-class carbonic anhydrase family.</text>
</comment>
<keyword evidence="3 7" id="KW-0479">Metal-binding</keyword>
<comment type="cofactor">
    <cofactor evidence="7">
        <name>Zn(2+)</name>
        <dbReference type="ChEBI" id="CHEBI:29105"/>
    </cofactor>
    <text evidence="7">Binds 1 zinc ion per subunit.</text>
</comment>
<evidence type="ECO:0000256" key="8">
    <source>
        <dbReference type="RuleBase" id="RU003956"/>
    </source>
</evidence>
<dbReference type="KEGG" id="mico:GDR74_01810"/>
<dbReference type="CDD" id="cd00884">
    <property type="entry name" value="beta_CA_cladeB"/>
    <property type="match status" value="1"/>
</dbReference>
<dbReference type="Proteomes" id="UP000325614">
    <property type="component" value="Chromosome"/>
</dbReference>
<evidence type="ECO:0000256" key="7">
    <source>
        <dbReference type="PIRSR" id="PIRSR601765-1"/>
    </source>
</evidence>
<dbReference type="SUPFAM" id="SSF53056">
    <property type="entry name" value="beta-carbonic anhydrase, cab"/>
    <property type="match status" value="1"/>
</dbReference>
<evidence type="ECO:0000256" key="1">
    <source>
        <dbReference type="ARBA" id="ARBA00006217"/>
    </source>
</evidence>
<dbReference type="InterPro" id="IPR045066">
    <property type="entry name" value="Beta_CA_cladeB"/>
</dbReference>
<dbReference type="InterPro" id="IPR015892">
    <property type="entry name" value="Carbonic_anhydrase_CS"/>
</dbReference>
<feature type="binding site" evidence="7">
    <location>
        <position position="103"/>
    </location>
    <ligand>
        <name>Zn(2+)</name>
        <dbReference type="ChEBI" id="CHEBI:29105"/>
    </ligand>
</feature>
<evidence type="ECO:0000313" key="9">
    <source>
        <dbReference type="EMBL" id="QFU15053.1"/>
    </source>
</evidence>
<proteinExistence type="inferred from homology"/>
<feature type="binding site" evidence="7">
    <location>
        <position position="44"/>
    </location>
    <ligand>
        <name>Zn(2+)</name>
        <dbReference type="ChEBI" id="CHEBI:29105"/>
    </ligand>
</feature>